<dbReference type="RefSeq" id="WP_184483100.1">
    <property type="nucleotide sequence ID" value="NZ_JAAEDJ010000059.1"/>
</dbReference>
<evidence type="ECO:0000313" key="9">
    <source>
        <dbReference type="EMBL" id="MBB5689367.1"/>
    </source>
</evidence>
<dbReference type="Pfam" id="PF03547">
    <property type="entry name" value="Mem_trans"/>
    <property type="match status" value="1"/>
</dbReference>
<organism evidence="9 10">
    <name type="scientific">Neoroseomonas alkaliterrae</name>
    <dbReference type="NCBI Taxonomy" id="1452450"/>
    <lineage>
        <taxon>Bacteria</taxon>
        <taxon>Pseudomonadati</taxon>
        <taxon>Pseudomonadota</taxon>
        <taxon>Alphaproteobacteria</taxon>
        <taxon>Acetobacterales</taxon>
        <taxon>Acetobacteraceae</taxon>
        <taxon>Neoroseomonas</taxon>
    </lineage>
</organism>
<keyword evidence="6 8" id="KW-1133">Transmembrane helix</keyword>
<dbReference type="PANTHER" id="PTHR36838:SF1">
    <property type="entry name" value="SLR1864 PROTEIN"/>
    <property type="match status" value="1"/>
</dbReference>
<feature type="transmembrane region" description="Helical" evidence="8">
    <location>
        <begin position="7"/>
        <end position="27"/>
    </location>
</feature>
<keyword evidence="4" id="KW-1003">Cell membrane</keyword>
<gene>
    <name evidence="9" type="ORF">FHS88_001492</name>
</gene>
<evidence type="ECO:0000313" key="10">
    <source>
        <dbReference type="Proteomes" id="UP000562254"/>
    </source>
</evidence>
<feature type="transmembrane region" description="Helical" evidence="8">
    <location>
        <begin position="285"/>
        <end position="305"/>
    </location>
</feature>
<dbReference type="PANTHER" id="PTHR36838">
    <property type="entry name" value="AUXIN EFFLUX CARRIER FAMILY PROTEIN"/>
    <property type="match status" value="1"/>
</dbReference>
<reference evidence="9 10" key="1">
    <citation type="submission" date="2020-08" db="EMBL/GenBank/DDBJ databases">
        <title>Genomic Encyclopedia of Type Strains, Phase IV (KMG-IV): sequencing the most valuable type-strain genomes for metagenomic binning, comparative biology and taxonomic classification.</title>
        <authorList>
            <person name="Goeker M."/>
        </authorList>
    </citation>
    <scope>NUCLEOTIDE SEQUENCE [LARGE SCALE GENOMIC DNA]</scope>
    <source>
        <strain evidence="9 10">DSM 25895</strain>
    </source>
</reference>
<keyword evidence="10" id="KW-1185">Reference proteome</keyword>
<evidence type="ECO:0000256" key="3">
    <source>
        <dbReference type="ARBA" id="ARBA00022448"/>
    </source>
</evidence>
<dbReference type="EMBL" id="JACIJE010000003">
    <property type="protein sequence ID" value="MBB5689367.1"/>
    <property type="molecule type" value="Genomic_DNA"/>
</dbReference>
<comment type="similarity">
    <text evidence="2">Belongs to the auxin efflux carrier (TC 2.A.69) family.</text>
</comment>
<feature type="transmembrane region" description="Helical" evidence="8">
    <location>
        <begin position="255"/>
        <end position="273"/>
    </location>
</feature>
<evidence type="ECO:0000256" key="8">
    <source>
        <dbReference type="SAM" id="Phobius"/>
    </source>
</evidence>
<sequence>MTAILDIVAPVFLIVALGWGAAVRGFVDEAGFRVLIGFTFGVASPALLFAGGTSGHGGGGPAAFAFFLAALVVYAFAMWLGARRLGMPLGEAGLFGLNATFGNTVMMGIPLVAAAYEEAGLAVLLAIIALHSMVLLSLGTVVVEIGLHRHAPPLRVLRATLGGVVRNPIVMAVLLALVWNALHLPVPGAARRTLELLGAASPPLALFCLGGSLASFRVAGAMGEVAWSLALKLAVLPLLVWGICLAMGLGALETAVAVTSAALPTGANAFMLARRYRTGAERSGATVLVSTVISVFTLAAVLAWFRP</sequence>
<feature type="transmembrane region" description="Helical" evidence="8">
    <location>
        <begin position="199"/>
        <end position="218"/>
    </location>
</feature>
<feature type="transmembrane region" description="Helical" evidence="8">
    <location>
        <begin position="63"/>
        <end position="82"/>
    </location>
</feature>
<dbReference type="Proteomes" id="UP000562254">
    <property type="component" value="Unassembled WGS sequence"/>
</dbReference>
<comment type="caution">
    <text evidence="9">The sequence shown here is derived from an EMBL/GenBank/DDBJ whole genome shotgun (WGS) entry which is preliminary data.</text>
</comment>
<feature type="transmembrane region" description="Helical" evidence="8">
    <location>
        <begin position="34"/>
        <end position="51"/>
    </location>
</feature>
<proteinExistence type="inferred from homology"/>
<dbReference type="GO" id="GO:0005886">
    <property type="term" value="C:plasma membrane"/>
    <property type="evidence" value="ECO:0007669"/>
    <property type="project" value="UniProtKB-SubCell"/>
</dbReference>
<evidence type="ECO:0000256" key="1">
    <source>
        <dbReference type="ARBA" id="ARBA00004651"/>
    </source>
</evidence>
<dbReference type="AlphaFoldDB" id="A0A840XYY1"/>
<evidence type="ECO:0000256" key="6">
    <source>
        <dbReference type="ARBA" id="ARBA00022989"/>
    </source>
</evidence>
<accession>A0A840XYY1</accession>
<dbReference type="Gene3D" id="1.20.1530.20">
    <property type="match status" value="1"/>
</dbReference>
<name>A0A840XYY1_9PROT</name>
<evidence type="ECO:0000256" key="5">
    <source>
        <dbReference type="ARBA" id="ARBA00022692"/>
    </source>
</evidence>
<keyword evidence="3" id="KW-0813">Transport</keyword>
<feature type="transmembrane region" description="Helical" evidence="8">
    <location>
        <begin position="230"/>
        <end position="249"/>
    </location>
</feature>
<dbReference type="GO" id="GO:0055085">
    <property type="term" value="P:transmembrane transport"/>
    <property type="evidence" value="ECO:0007669"/>
    <property type="project" value="InterPro"/>
</dbReference>
<keyword evidence="5 8" id="KW-0812">Transmembrane</keyword>
<feature type="transmembrane region" description="Helical" evidence="8">
    <location>
        <begin position="122"/>
        <end position="147"/>
    </location>
</feature>
<evidence type="ECO:0008006" key="11">
    <source>
        <dbReference type="Google" id="ProtNLM"/>
    </source>
</evidence>
<feature type="transmembrane region" description="Helical" evidence="8">
    <location>
        <begin position="159"/>
        <end position="179"/>
    </location>
</feature>
<feature type="transmembrane region" description="Helical" evidence="8">
    <location>
        <begin position="94"/>
        <end position="116"/>
    </location>
</feature>
<evidence type="ECO:0000256" key="7">
    <source>
        <dbReference type="ARBA" id="ARBA00023136"/>
    </source>
</evidence>
<keyword evidence="7 8" id="KW-0472">Membrane</keyword>
<evidence type="ECO:0000256" key="4">
    <source>
        <dbReference type="ARBA" id="ARBA00022475"/>
    </source>
</evidence>
<protein>
    <recommendedName>
        <fullName evidence="11">AEC family transporter</fullName>
    </recommendedName>
</protein>
<dbReference type="InterPro" id="IPR038770">
    <property type="entry name" value="Na+/solute_symporter_sf"/>
</dbReference>
<evidence type="ECO:0000256" key="2">
    <source>
        <dbReference type="ARBA" id="ARBA00010145"/>
    </source>
</evidence>
<comment type="subcellular location">
    <subcellularLocation>
        <location evidence="1">Cell membrane</location>
        <topology evidence="1">Multi-pass membrane protein</topology>
    </subcellularLocation>
</comment>
<dbReference type="InterPro" id="IPR004776">
    <property type="entry name" value="Mem_transp_PIN-like"/>
</dbReference>